<accession>A0A955LVJ0</accession>
<evidence type="ECO:0000256" key="1">
    <source>
        <dbReference type="ARBA" id="ARBA00001936"/>
    </source>
</evidence>
<dbReference type="SUPFAM" id="SSF52972">
    <property type="entry name" value="ITPase-like"/>
    <property type="match status" value="1"/>
</dbReference>
<evidence type="ECO:0000256" key="10">
    <source>
        <dbReference type="ARBA" id="ARBA00060855"/>
    </source>
</evidence>
<evidence type="ECO:0000256" key="4">
    <source>
        <dbReference type="ARBA" id="ARBA00022801"/>
    </source>
</evidence>
<evidence type="ECO:0000256" key="3">
    <source>
        <dbReference type="ARBA" id="ARBA00022741"/>
    </source>
</evidence>
<comment type="cofactor">
    <cofactor evidence="11">
        <name>Mg(2+)</name>
        <dbReference type="ChEBI" id="CHEBI:18420"/>
    </cofactor>
    <cofactor evidence="11">
        <name>Mn(2+)</name>
        <dbReference type="ChEBI" id="CHEBI:29035"/>
    </cofactor>
    <text evidence="11">Binds 1 divalent metal cation per subunit; can use either Mg(2+) or Mn(2+).</text>
</comment>
<feature type="binding site" evidence="11">
    <location>
        <begin position="68"/>
        <end position="69"/>
    </location>
    <ligand>
        <name>substrate</name>
    </ligand>
</feature>
<protein>
    <recommendedName>
        <fullName evidence="11">Probable inosine/xanthosine triphosphatase</fullName>
        <shortName evidence="11">ITPase/XTPase</shortName>
        <ecNumber evidence="11">3.6.1.73</ecNumber>
    </recommendedName>
    <alternativeName>
        <fullName evidence="11">Non-canonical purine NTP phosphatase</fullName>
    </alternativeName>
    <alternativeName>
        <fullName evidence="11">Non-standard purine NTP phosphatase</fullName>
    </alternativeName>
    <alternativeName>
        <fullName evidence="11">Nucleoside-triphosphate phosphatase</fullName>
        <shortName evidence="11">NTPase</shortName>
    </alternativeName>
</protein>
<dbReference type="HAMAP" id="MF_00648">
    <property type="entry name" value="Non_canon_purine_NTPase_YjjX"/>
    <property type="match status" value="1"/>
</dbReference>
<evidence type="ECO:0000256" key="6">
    <source>
        <dbReference type="ARBA" id="ARBA00023080"/>
    </source>
</evidence>
<keyword evidence="7 11" id="KW-0464">Manganese</keyword>
<comment type="subunit">
    <text evidence="11">Homodimer.</text>
</comment>
<evidence type="ECO:0000256" key="11">
    <source>
        <dbReference type="HAMAP-Rule" id="MF_00648"/>
    </source>
</evidence>
<dbReference type="NCBIfam" id="TIGR00258">
    <property type="entry name" value="inosine/xanthosine triphosphatase"/>
    <property type="match status" value="1"/>
</dbReference>
<dbReference type="Pfam" id="PF01931">
    <property type="entry name" value="NTPase_I-T"/>
    <property type="match status" value="1"/>
</dbReference>
<dbReference type="InterPro" id="IPR029001">
    <property type="entry name" value="ITPase-like_fam"/>
</dbReference>
<gene>
    <name evidence="13" type="primary">yjjX</name>
    <name evidence="13" type="ORF">KC573_00645</name>
</gene>
<dbReference type="NCBIfam" id="NF003459">
    <property type="entry name" value="PRK05074.1"/>
    <property type="match status" value="1"/>
</dbReference>
<evidence type="ECO:0000256" key="5">
    <source>
        <dbReference type="ARBA" id="ARBA00022842"/>
    </source>
</evidence>
<dbReference type="FunFam" id="3.90.950.10:FF:000002">
    <property type="entry name" value="Inosine/xanthosine triphosphatase"/>
    <property type="match status" value="1"/>
</dbReference>
<dbReference type="EMBL" id="JAGQKY010000015">
    <property type="protein sequence ID" value="MCA9397312.1"/>
    <property type="molecule type" value="Genomic_DNA"/>
</dbReference>
<reference evidence="13" key="2">
    <citation type="journal article" date="2021" name="Microbiome">
        <title>Successional dynamics and alternative stable states in a saline activated sludge microbial community over 9 years.</title>
        <authorList>
            <person name="Wang Y."/>
            <person name="Ye J."/>
            <person name="Ju F."/>
            <person name="Liu L."/>
            <person name="Boyd J.A."/>
            <person name="Deng Y."/>
            <person name="Parks D.H."/>
            <person name="Jiang X."/>
            <person name="Yin X."/>
            <person name="Woodcroft B.J."/>
            <person name="Tyson G.W."/>
            <person name="Hugenholtz P."/>
            <person name="Polz M.F."/>
            <person name="Zhang T."/>
        </authorList>
    </citation>
    <scope>NUCLEOTIDE SEQUENCE</scope>
    <source>
        <strain evidence="13">HKST-UBA02</strain>
    </source>
</reference>
<reference evidence="13" key="1">
    <citation type="submission" date="2020-04" db="EMBL/GenBank/DDBJ databases">
        <authorList>
            <person name="Zhang T."/>
        </authorList>
    </citation>
    <scope>NUCLEOTIDE SEQUENCE</scope>
    <source>
        <strain evidence="13">HKST-UBA02</strain>
    </source>
</reference>
<dbReference type="GO" id="GO:0009117">
    <property type="term" value="P:nucleotide metabolic process"/>
    <property type="evidence" value="ECO:0007669"/>
    <property type="project" value="UniProtKB-KW"/>
</dbReference>
<comment type="function">
    <text evidence="11">Phosphatase that hydrolyzes non-canonical purine nucleotides such as XTP and ITP to their respective diphosphate derivatives. Probably excludes non-canonical purines from DNA/RNA precursor pool, thus preventing their incorporation into DNA/RNA and avoiding chromosomal lesions.</text>
</comment>
<dbReference type="InterPro" id="IPR002786">
    <property type="entry name" value="Non_canon_purine_NTPase"/>
</dbReference>
<evidence type="ECO:0000256" key="9">
    <source>
        <dbReference type="ARBA" id="ARBA00048781"/>
    </source>
</evidence>
<dbReference type="InterPro" id="IPR050299">
    <property type="entry name" value="YjjX_NTPase"/>
</dbReference>
<evidence type="ECO:0000256" key="7">
    <source>
        <dbReference type="ARBA" id="ARBA00023211"/>
    </source>
</evidence>
<comment type="catalytic activity">
    <reaction evidence="8 11">
        <text>ITP + H2O = IDP + phosphate + H(+)</text>
        <dbReference type="Rhea" id="RHEA:28330"/>
        <dbReference type="ChEBI" id="CHEBI:15377"/>
        <dbReference type="ChEBI" id="CHEBI:15378"/>
        <dbReference type="ChEBI" id="CHEBI:43474"/>
        <dbReference type="ChEBI" id="CHEBI:58280"/>
        <dbReference type="ChEBI" id="CHEBI:61402"/>
        <dbReference type="EC" id="3.6.1.73"/>
    </reaction>
</comment>
<organism evidence="13 14">
    <name type="scientific">candidate division WWE3 bacterium</name>
    <dbReference type="NCBI Taxonomy" id="2053526"/>
    <lineage>
        <taxon>Bacteria</taxon>
        <taxon>Katanobacteria</taxon>
    </lineage>
</organism>
<evidence type="ECO:0000256" key="2">
    <source>
        <dbReference type="ARBA" id="ARBA00022723"/>
    </source>
</evidence>
<evidence type="ECO:0000259" key="12">
    <source>
        <dbReference type="Pfam" id="PF01931"/>
    </source>
</evidence>
<dbReference type="InterPro" id="IPR026533">
    <property type="entry name" value="NTPase/PRRC1"/>
</dbReference>
<comment type="cofactor">
    <cofactor evidence="1">
        <name>Mn(2+)</name>
        <dbReference type="ChEBI" id="CHEBI:29035"/>
    </cofactor>
</comment>
<dbReference type="GO" id="GO:0046872">
    <property type="term" value="F:metal ion binding"/>
    <property type="evidence" value="ECO:0007669"/>
    <property type="project" value="UniProtKB-KW"/>
</dbReference>
<keyword evidence="3 11" id="KW-0547">Nucleotide-binding</keyword>
<name>A0A955LVJ0_UNCKA</name>
<dbReference type="GO" id="GO:0006772">
    <property type="term" value="P:thiamine metabolic process"/>
    <property type="evidence" value="ECO:0007669"/>
    <property type="project" value="TreeGrafter"/>
</dbReference>
<dbReference type="PANTHER" id="PTHR34699:SF2">
    <property type="entry name" value="NON-CANONICAL PURINE NTP PHOSPHATASE_PRRC1 DOMAIN-CONTAINING PROTEIN"/>
    <property type="match status" value="1"/>
</dbReference>
<evidence type="ECO:0000313" key="13">
    <source>
        <dbReference type="EMBL" id="MCA9397312.1"/>
    </source>
</evidence>
<dbReference type="EC" id="3.6.1.73" evidence="11"/>
<dbReference type="GO" id="GO:0000166">
    <property type="term" value="F:nucleotide binding"/>
    <property type="evidence" value="ECO:0007669"/>
    <property type="project" value="UniProtKB-KW"/>
</dbReference>
<dbReference type="Proteomes" id="UP000699691">
    <property type="component" value="Unassembled WGS sequence"/>
</dbReference>
<evidence type="ECO:0000256" key="8">
    <source>
        <dbReference type="ARBA" id="ARBA00048174"/>
    </source>
</evidence>
<sequence length="176" mass="19488">MKKVIVASKNPVKIAATENGFNKAFPSESFEFEGVSVESGVSEQPMSEEETLRGAVNRAENAKKLEPEADFWVGIEGGLEEIDEEMEAFAWMVVISKDGKMGKGRSGSFFLPRKVTELIREGKELGEADDIVFNRENSKQKSGSVGILTNDIITRATYYEPAIIFALVPFINPELY</sequence>
<comment type="caution">
    <text evidence="11">Lacks conserved residue(s) required for the propagation of feature annotation.</text>
</comment>
<keyword evidence="4 11" id="KW-0378">Hydrolase</keyword>
<keyword evidence="2 11" id="KW-0479">Metal-binding</keyword>
<dbReference type="PANTHER" id="PTHR34699">
    <property type="match status" value="1"/>
</dbReference>
<keyword evidence="5 11" id="KW-0460">Magnesium</keyword>
<comment type="caution">
    <text evidence="13">The sequence shown here is derived from an EMBL/GenBank/DDBJ whole genome shotgun (WGS) entry which is preliminary data.</text>
</comment>
<dbReference type="AlphaFoldDB" id="A0A955LVJ0"/>
<dbReference type="GO" id="GO:0103023">
    <property type="term" value="F:ITPase activity"/>
    <property type="evidence" value="ECO:0007669"/>
    <property type="project" value="UniProtKB-EC"/>
</dbReference>
<proteinExistence type="inferred from homology"/>
<comment type="catalytic activity">
    <reaction evidence="9 11">
        <text>XTP + H2O = XDP + phosphate + H(+)</text>
        <dbReference type="Rhea" id="RHEA:28406"/>
        <dbReference type="ChEBI" id="CHEBI:15377"/>
        <dbReference type="ChEBI" id="CHEBI:15378"/>
        <dbReference type="ChEBI" id="CHEBI:43474"/>
        <dbReference type="ChEBI" id="CHEBI:59884"/>
        <dbReference type="ChEBI" id="CHEBI:61314"/>
        <dbReference type="EC" id="3.6.1.73"/>
    </reaction>
</comment>
<feature type="domain" description="Non-canonical purine NTP phosphatase/PRRC1" evidence="12">
    <location>
        <begin position="7"/>
        <end position="171"/>
    </location>
</feature>
<comment type="similarity">
    <text evidence="10 11">Belongs to the YjjX NTPase family.</text>
</comment>
<feature type="binding site" evidence="11">
    <location>
        <position position="68"/>
    </location>
    <ligand>
        <name>Mg(2+)</name>
        <dbReference type="ChEBI" id="CHEBI:18420"/>
    </ligand>
</feature>
<feature type="binding site" evidence="11">
    <location>
        <position position="38"/>
    </location>
    <ligand>
        <name>Mg(2+)</name>
        <dbReference type="ChEBI" id="CHEBI:18420"/>
    </ligand>
</feature>
<dbReference type="Gene3D" id="3.90.950.10">
    <property type="match status" value="1"/>
</dbReference>
<evidence type="ECO:0000313" key="14">
    <source>
        <dbReference type="Proteomes" id="UP000699691"/>
    </source>
</evidence>
<keyword evidence="6 11" id="KW-0546">Nucleotide metabolism</keyword>